<feature type="region of interest" description="Disordered" evidence="1">
    <location>
        <begin position="1"/>
        <end position="67"/>
    </location>
</feature>
<feature type="compositionally biased region" description="Basic and acidic residues" evidence="1">
    <location>
        <begin position="56"/>
        <end position="67"/>
    </location>
</feature>
<protein>
    <submittedName>
        <fullName evidence="2">Uncharacterized protein</fullName>
    </submittedName>
</protein>
<evidence type="ECO:0000313" key="2">
    <source>
        <dbReference type="EMBL" id="CEM53943.1"/>
    </source>
</evidence>
<proteinExistence type="predicted"/>
<reference evidence="2" key="1">
    <citation type="submission" date="2014-11" db="EMBL/GenBank/DDBJ databases">
        <authorList>
            <person name="Otto D Thomas"/>
            <person name="Naeem Raeece"/>
        </authorList>
    </citation>
    <scope>NUCLEOTIDE SEQUENCE</scope>
</reference>
<feature type="compositionally biased region" description="Low complexity" evidence="1">
    <location>
        <begin position="10"/>
        <end position="24"/>
    </location>
</feature>
<dbReference type="EMBL" id="CDMZ01005742">
    <property type="protein sequence ID" value="CEM53943.1"/>
    <property type="molecule type" value="Genomic_DNA"/>
</dbReference>
<gene>
    <name evidence="2" type="ORF">Cvel_12389</name>
</gene>
<dbReference type="VEuPathDB" id="CryptoDB:Cvel_12389"/>
<name>A0A0G4I9V1_9ALVE</name>
<feature type="compositionally biased region" description="Basic and acidic residues" evidence="1">
    <location>
        <begin position="38"/>
        <end position="48"/>
    </location>
</feature>
<accession>A0A0G4I9V1</accession>
<evidence type="ECO:0000256" key="1">
    <source>
        <dbReference type="SAM" id="MobiDB-lite"/>
    </source>
</evidence>
<dbReference type="AlphaFoldDB" id="A0A0G4I9V1"/>
<sequence length="67" mass="6766">MQAGGAVNGSSSSSSSSISSVPLSSSPPPLDLWGEFRGPPRAEMEGEHPNTVVRSDSADAAEHAKTG</sequence>
<organism evidence="2">
    <name type="scientific">Chromera velia CCMP2878</name>
    <dbReference type="NCBI Taxonomy" id="1169474"/>
    <lineage>
        <taxon>Eukaryota</taxon>
        <taxon>Sar</taxon>
        <taxon>Alveolata</taxon>
        <taxon>Colpodellida</taxon>
        <taxon>Chromeraceae</taxon>
        <taxon>Chromera</taxon>
    </lineage>
</organism>